<keyword evidence="11" id="KW-1185">Reference proteome</keyword>
<dbReference type="HAMAP" id="MF_00114">
    <property type="entry name" value="DeoC_type1"/>
    <property type="match status" value="1"/>
</dbReference>
<dbReference type="GO" id="GO:0004139">
    <property type="term" value="F:deoxyribose-phosphate aldolase activity"/>
    <property type="evidence" value="ECO:0007669"/>
    <property type="project" value="UniProtKB-EC"/>
</dbReference>
<dbReference type="GO" id="GO:0005737">
    <property type="term" value="C:cytoplasm"/>
    <property type="evidence" value="ECO:0007669"/>
    <property type="project" value="InterPro"/>
</dbReference>
<evidence type="ECO:0000313" key="10">
    <source>
        <dbReference type="EMBL" id="KAK1624810.1"/>
    </source>
</evidence>
<evidence type="ECO:0000256" key="4">
    <source>
        <dbReference type="ARBA" id="ARBA00023239"/>
    </source>
</evidence>
<dbReference type="RefSeq" id="XP_060440805.1">
    <property type="nucleotide sequence ID" value="XM_060585315.1"/>
</dbReference>
<dbReference type="EMBL" id="JAHMHQ010000023">
    <property type="protein sequence ID" value="KAK1624810.1"/>
    <property type="molecule type" value="Genomic_DNA"/>
</dbReference>
<dbReference type="InterPro" id="IPR011343">
    <property type="entry name" value="DeoC"/>
</dbReference>
<dbReference type="GeneID" id="85470177"/>
<dbReference type="Gene3D" id="3.20.20.70">
    <property type="entry name" value="Aldolase class I"/>
    <property type="match status" value="1"/>
</dbReference>
<dbReference type="InterPro" id="IPR002915">
    <property type="entry name" value="DeoC/FbaB/LacD_aldolase"/>
</dbReference>
<evidence type="ECO:0000256" key="5">
    <source>
        <dbReference type="ARBA" id="ARBA00023270"/>
    </source>
</evidence>
<dbReference type="GO" id="GO:0009264">
    <property type="term" value="P:deoxyribonucleotide catabolic process"/>
    <property type="evidence" value="ECO:0007669"/>
    <property type="project" value="InterPro"/>
</dbReference>
<organism evidence="10 11">
    <name type="scientific">Colletotrichum phormii</name>
    <dbReference type="NCBI Taxonomy" id="359342"/>
    <lineage>
        <taxon>Eukaryota</taxon>
        <taxon>Fungi</taxon>
        <taxon>Dikarya</taxon>
        <taxon>Ascomycota</taxon>
        <taxon>Pezizomycotina</taxon>
        <taxon>Sordariomycetes</taxon>
        <taxon>Hypocreomycetidae</taxon>
        <taxon>Glomerellales</taxon>
        <taxon>Glomerellaceae</taxon>
        <taxon>Colletotrichum</taxon>
        <taxon>Colletotrichum acutatum species complex</taxon>
    </lineage>
</organism>
<keyword evidence="5 9" id="KW-0704">Schiff base</keyword>
<dbReference type="GO" id="GO:0016052">
    <property type="term" value="P:carbohydrate catabolic process"/>
    <property type="evidence" value="ECO:0007669"/>
    <property type="project" value="TreeGrafter"/>
</dbReference>
<keyword evidence="4" id="KW-0456">Lyase</keyword>
<comment type="function">
    <text evidence="8">Catalyzes a reversible aldol reaction between acetaldehyde and D-glyceraldehyde 3-phosphate to generate 2-deoxy-D-ribose 5-phosphate.</text>
</comment>
<dbReference type="PIRSF" id="PIRSF001357">
    <property type="entry name" value="DeoC"/>
    <property type="match status" value="1"/>
</dbReference>
<dbReference type="Pfam" id="PF01791">
    <property type="entry name" value="DeoC"/>
    <property type="match status" value="1"/>
</dbReference>
<evidence type="ECO:0000256" key="3">
    <source>
        <dbReference type="ARBA" id="ARBA00022490"/>
    </source>
</evidence>
<dbReference type="FunFam" id="3.20.20.70:FF:000198">
    <property type="entry name" value="Deoxyribose-phosphate aldolase"/>
    <property type="match status" value="1"/>
</dbReference>
<dbReference type="PANTHER" id="PTHR10889">
    <property type="entry name" value="DEOXYRIBOSE-PHOSPHATE ALDOLASE"/>
    <property type="match status" value="1"/>
</dbReference>
<dbReference type="InterPro" id="IPR013785">
    <property type="entry name" value="Aldolase_TIM"/>
</dbReference>
<comment type="caution">
    <text evidence="10">The sequence shown here is derived from an EMBL/GenBank/DDBJ whole genome shotgun (WGS) entry which is preliminary data.</text>
</comment>
<comment type="similarity">
    <text evidence="1">Belongs to the DeoC/FbaB aldolase family. DeoC type 1 subfamily.</text>
</comment>
<evidence type="ECO:0000313" key="11">
    <source>
        <dbReference type="Proteomes" id="UP001243989"/>
    </source>
</evidence>
<evidence type="ECO:0000256" key="2">
    <source>
        <dbReference type="ARBA" id="ARBA00012515"/>
    </source>
</evidence>
<dbReference type="SMART" id="SM01133">
    <property type="entry name" value="DeoC"/>
    <property type="match status" value="1"/>
</dbReference>
<evidence type="ECO:0000256" key="7">
    <source>
        <dbReference type="ARBA" id="ARBA00048791"/>
    </source>
</evidence>
<proteinExistence type="inferred from homology"/>
<evidence type="ECO:0000256" key="8">
    <source>
        <dbReference type="ARBA" id="ARBA00056337"/>
    </source>
</evidence>
<evidence type="ECO:0000256" key="1">
    <source>
        <dbReference type="ARBA" id="ARBA00010936"/>
    </source>
</evidence>
<keyword evidence="3" id="KW-0963">Cytoplasm</keyword>
<feature type="active site" description="Schiff-base intermediate with acetaldehyde" evidence="9">
    <location>
        <position position="166"/>
    </location>
</feature>
<sequence length="264" mass="28269">MAAPTPNAVTVTLQQVAKMIDHSLLHPTMTDADILEGLRLAKEHGVATACVKPYLIPLANKELQGSDVLVCPVIGFPHGNSTTEVKVFEANQAAAAGGKEIDMVVNIGKVLGGDWIYVAEEIRQINTVVAKHGAILKVIFENDYLEEKHIIRLCEICSDIGVAFVKTSTGYGFVKQPNGLYTYNGATVRHLKLMREHSKPEVQVKAAGGVRTLDDLLHVMSLGVTRIGATATVAIMEAAVARGITDQPTEVEFKPISGPSTGGY</sequence>
<dbReference type="AlphaFoldDB" id="A0AAJ0EB89"/>
<dbReference type="NCBIfam" id="TIGR00126">
    <property type="entry name" value="deoC"/>
    <property type="match status" value="1"/>
</dbReference>
<dbReference type="CDD" id="cd00959">
    <property type="entry name" value="DeoC"/>
    <property type="match status" value="1"/>
</dbReference>
<accession>A0AAJ0EB89</accession>
<evidence type="ECO:0000256" key="9">
    <source>
        <dbReference type="PIRSR" id="PIRSR001357-50"/>
    </source>
</evidence>
<dbReference type="EC" id="4.1.2.4" evidence="2"/>
<dbReference type="PANTHER" id="PTHR10889:SF1">
    <property type="entry name" value="DEOXYRIBOSE-PHOSPHATE ALDOLASE"/>
    <property type="match status" value="1"/>
</dbReference>
<dbReference type="Proteomes" id="UP001243989">
    <property type="component" value="Unassembled WGS sequence"/>
</dbReference>
<evidence type="ECO:0000256" key="6">
    <source>
        <dbReference type="ARBA" id="ARBA00032755"/>
    </source>
</evidence>
<dbReference type="SUPFAM" id="SSF51569">
    <property type="entry name" value="Aldolase"/>
    <property type="match status" value="1"/>
</dbReference>
<feature type="active site" description="Proton donor/acceptor" evidence="9">
    <location>
        <position position="205"/>
    </location>
</feature>
<comment type="catalytic activity">
    <reaction evidence="7">
        <text>2-deoxy-D-ribose 5-phosphate = D-glyceraldehyde 3-phosphate + acetaldehyde</text>
        <dbReference type="Rhea" id="RHEA:12821"/>
        <dbReference type="ChEBI" id="CHEBI:15343"/>
        <dbReference type="ChEBI" id="CHEBI:59776"/>
        <dbReference type="ChEBI" id="CHEBI:62877"/>
        <dbReference type="EC" id="4.1.2.4"/>
    </reaction>
</comment>
<gene>
    <name evidence="10" type="ORF">BDP81DRAFT_329488</name>
</gene>
<name>A0AAJ0EB89_9PEZI</name>
<reference evidence="10" key="1">
    <citation type="submission" date="2021-06" db="EMBL/GenBank/DDBJ databases">
        <title>Comparative genomics, transcriptomics and evolutionary studies reveal genomic signatures of adaptation to plant cell wall in hemibiotrophic fungi.</title>
        <authorList>
            <consortium name="DOE Joint Genome Institute"/>
            <person name="Baroncelli R."/>
            <person name="Diaz J.F."/>
            <person name="Benocci T."/>
            <person name="Peng M."/>
            <person name="Battaglia E."/>
            <person name="Haridas S."/>
            <person name="Andreopoulos W."/>
            <person name="Labutti K."/>
            <person name="Pangilinan J."/>
            <person name="Floch G.L."/>
            <person name="Makela M.R."/>
            <person name="Henrissat B."/>
            <person name="Grigoriev I.V."/>
            <person name="Crouch J.A."/>
            <person name="De Vries R.P."/>
            <person name="Sukno S.A."/>
            <person name="Thon M.R."/>
        </authorList>
    </citation>
    <scope>NUCLEOTIDE SEQUENCE</scope>
    <source>
        <strain evidence="10">CBS 102054</strain>
    </source>
</reference>
<dbReference type="InterPro" id="IPR028581">
    <property type="entry name" value="DeoC_typeI"/>
</dbReference>
<protein>
    <recommendedName>
        <fullName evidence="2">deoxyribose-phosphate aldolase</fullName>
        <ecNumber evidence="2">4.1.2.4</ecNumber>
    </recommendedName>
    <alternativeName>
        <fullName evidence="6">2-deoxy-D-ribose 5-phosphate aldolase</fullName>
    </alternativeName>
</protein>